<dbReference type="AlphaFoldDB" id="F8MMA4"/>
<accession>F8MMA4</accession>
<dbReference type="Proteomes" id="UP000008065">
    <property type="component" value="Unassembled WGS sequence"/>
</dbReference>
<evidence type="ECO:0000313" key="2">
    <source>
        <dbReference type="EMBL" id="EGO57778.1"/>
    </source>
</evidence>
<sequence length="52" mass="5704">METEENLCMGRGRPERAGCDDSDGRRTQWGRRRHPDEMGDGSTCPGPQPAGS</sequence>
<proteinExistence type="predicted"/>
<keyword evidence="3" id="KW-1185">Reference proteome</keyword>
<name>F8MMA4_NEUT8</name>
<protein>
    <submittedName>
        <fullName evidence="2">Uncharacterized protein</fullName>
    </submittedName>
</protein>
<dbReference type="HOGENOM" id="CLU_3087807_0_0_1"/>
<dbReference type="EMBL" id="GL891304">
    <property type="protein sequence ID" value="EGO57778.1"/>
    <property type="molecule type" value="Genomic_DNA"/>
</dbReference>
<organism evidence="2 3">
    <name type="scientific">Neurospora tetrasperma (strain FGSC 2508 / ATCC MYA-4615 / P0657)</name>
    <dbReference type="NCBI Taxonomy" id="510951"/>
    <lineage>
        <taxon>Eukaryota</taxon>
        <taxon>Fungi</taxon>
        <taxon>Dikarya</taxon>
        <taxon>Ascomycota</taxon>
        <taxon>Pezizomycotina</taxon>
        <taxon>Sordariomycetes</taxon>
        <taxon>Sordariomycetidae</taxon>
        <taxon>Sordariales</taxon>
        <taxon>Sordariaceae</taxon>
        <taxon>Neurospora</taxon>
    </lineage>
</organism>
<evidence type="ECO:0000313" key="3">
    <source>
        <dbReference type="Proteomes" id="UP000008065"/>
    </source>
</evidence>
<dbReference type="VEuPathDB" id="FungiDB:NEUTE1DRAFT_116938"/>
<feature type="region of interest" description="Disordered" evidence="1">
    <location>
        <begin position="1"/>
        <end position="52"/>
    </location>
</feature>
<dbReference type="KEGG" id="nte:NEUTE1DRAFT116938"/>
<reference evidence="3" key="1">
    <citation type="journal article" date="2011" name="Genetics">
        <title>Massive changes in genome architecture accompany the transition to self-fertility in the filamentous fungus Neurospora tetrasperma.</title>
        <authorList>
            <person name="Ellison C.E."/>
            <person name="Stajich J.E."/>
            <person name="Jacobson D.J."/>
            <person name="Natvig D.O."/>
            <person name="Lapidus A."/>
            <person name="Foster B."/>
            <person name="Aerts A."/>
            <person name="Riley R."/>
            <person name="Lindquist E.A."/>
            <person name="Grigoriev I.V."/>
            <person name="Taylor J.W."/>
        </authorList>
    </citation>
    <scope>NUCLEOTIDE SEQUENCE [LARGE SCALE GENOMIC DNA]</scope>
    <source>
        <strain evidence="3">FGSC 2508 / P0657</strain>
    </source>
</reference>
<dbReference type="GeneID" id="20823163"/>
<feature type="compositionally biased region" description="Basic and acidic residues" evidence="1">
    <location>
        <begin position="12"/>
        <end position="26"/>
    </location>
</feature>
<dbReference type="RefSeq" id="XP_009850870.1">
    <property type="nucleotide sequence ID" value="XM_009852568.1"/>
</dbReference>
<gene>
    <name evidence="2" type="ORF">NEUTE1DRAFT_116938</name>
</gene>
<evidence type="ECO:0000256" key="1">
    <source>
        <dbReference type="SAM" id="MobiDB-lite"/>
    </source>
</evidence>